<dbReference type="SUPFAM" id="SSF56672">
    <property type="entry name" value="DNA/RNA polymerases"/>
    <property type="match status" value="1"/>
</dbReference>
<keyword evidence="7" id="KW-0862">Zinc</keyword>
<keyword evidence="3" id="KW-0540">Nuclease</keyword>
<evidence type="ECO:0000256" key="2">
    <source>
        <dbReference type="ARBA" id="ARBA00022695"/>
    </source>
</evidence>
<evidence type="ECO:0000313" key="9">
    <source>
        <dbReference type="EMBL" id="GEU87314.1"/>
    </source>
</evidence>
<proteinExistence type="predicted"/>
<keyword evidence="7" id="KW-0863">Zinc-finger</keyword>
<keyword evidence="6 9" id="KW-0695">RNA-directed DNA polymerase</keyword>
<dbReference type="GO" id="GO:0004519">
    <property type="term" value="F:endonuclease activity"/>
    <property type="evidence" value="ECO:0007669"/>
    <property type="project" value="UniProtKB-KW"/>
</dbReference>
<dbReference type="Pfam" id="PF24626">
    <property type="entry name" value="SH3_Tf2-1"/>
    <property type="match status" value="1"/>
</dbReference>
<dbReference type="SUPFAM" id="SSF50630">
    <property type="entry name" value="Acid proteases"/>
    <property type="match status" value="1"/>
</dbReference>
<reference evidence="9" key="1">
    <citation type="journal article" date="2019" name="Sci. Rep.">
        <title>Draft genome of Tanacetum cinerariifolium, the natural source of mosquito coil.</title>
        <authorList>
            <person name="Yamashiro T."/>
            <person name="Shiraishi A."/>
            <person name="Satake H."/>
            <person name="Nakayama K."/>
        </authorList>
    </citation>
    <scope>NUCLEOTIDE SEQUENCE</scope>
</reference>
<accession>A0A6L2NRY9</accession>
<dbReference type="GO" id="GO:0003964">
    <property type="term" value="F:RNA-directed DNA polymerase activity"/>
    <property type="evidence" value="ECO:0007669"/>
    <property type="project" value="UniProtKB-KW"/>
</dbReference>
<dbReference type="InterPro" id="IPR056924">
    <property type="entry name" value="SH3_Tf2-1"/>
</dbReference>
<feature type="domain" description="CCHC-type" evidence="8">
    <location>
        <begin position="151"/>
        <end position="165"/>
    </location>
</feature>
<dbReference type="Gene3D" id="3.10.10.10">
    <property type="entry name" value="HIV Type 1 Reverse Transcriptase, subunit A, domain 1"/>
    <property type="match status" value="1"/>
</dbReference>
<dbReference type="GO" id="GO:0016787">
    <property type="term" value="F:hydrolase activity"/>
    <property type="evidence" value="ECO:0007669"/>
    <property type="project" value="UniProtKB-KW"/>
</dbReference>
<dbReference type="InterPro" id="IPR050951">
    <property type="entry name" value="Retrovirus_Pol_polyprotein"/>
</dbReference>
<dbReference type="Pfam" id="PF08284">
    <property type="entry name" value="RVP_2"/>
    <property type="match status" value="1"/>
</dbReference>
<organism evidence="9">
    <name type="scientific">Tanacetum cinerariifolium</name>
    <name type="common">Dalmatian daisy</name>
    <name type="synonym">Chrysanthemum cinerariifolium</name>
    <dbReference type="NCBI Taxonomy" id="118510"/>
    <lineage>
        <taxon>Eukaryota</taxon>
        <taxon>Viridiplantae</taxon>
        <taxon>Streptophyta</taxon>
        <taxon>Embryophyta</taxon>
        <taxon>Tracheophyta</taxon>
        <taxon>Spermatophyta</taxon>
        <taxon>Magnoliopsida</taxon>
        <taxon>eudicotyledons</taxon>
        <taxon>Gunneridae</taxon>
        <taxon>Pentapetalae</taxon>
        <taxon>asterids</taxon>
        <taxon>campanulids</taxon>
        <taxon>Asterales</taxon>
        <taxon>Asteraceae</taxon>
        <taxon>Asteroideae</taxon>
        <taxon>Anthemideae</taxon>
        <taxon>Anthemidinae</taxon>
        <taxon>Tanacetum</taxon>
    </lineage>
</organism>
<dbReference type="Pfam" id="PF17917">
    <property type="entry name" value="RT_RNaseH"/>
    <property type="match status" value="1"/>
</dbReference>
<dbReference type="InterPro" id="IPR021109">
    <property type="entry name" value="Peptidase_aspartic_dom_sf"/>
</dbReference>
<gene>
    <name evidence="9" type="ORF">Tci_059292</name>
</gene>
<dbReference type="InterPro" id="IPR041373">
    <property type="entry name" value="RT_RNaseH"/>
</dbReference>
<dbReference type="CDD" id="cd00303">
    <property type="entry name" value="retropepsin_like"/>
    <property type="match status" value="1"/>
</dbReference>
<dbReference type="GO" id="GO:0008270">
    <property type="term" value="F:zinc ion binding"/>
    <property type="evidence" value="ECO:0007669"/>
    <property type="project" value="UniProtKB-KW"/>
</dbReference>
<keyword evidence="4" id="KW-0255">Endonuclease</keyword>
<dbReference type="EMBL" id="BKCJ010009513">
    <property type="protein sequence ID" value="GEU87314.1"/>
    <property type="molecule type" value="Genomic_DNA"/>
</dbReference>
<keyword evidence="2" id="KW-0548">Nucleotidyltransferase</keyword>
<dbReference type="InterPro" id="IPR043502">
    <property type="entry name" value="DNA/RNA_pol_sf"/>
</dbReference>
<keyword evidence="1" id="KW-0808">Transferase</keyword>
<evidence type="ECO:0000256" key="6">
    <source>
        <dbReference type="ARBA" id="ARBA00022918"/>
    </source>
</evidence>
<evidence type="ECO:0000256" key="1">
    <source>
        <dbReference type="ARBA" id="ARBA00022679"/>
    </source>
</evidence>
<evidence type="ECO:0000259" key="8">
    <source>
        <dbReference type="PROSITE" id="PS50158"/>
    </source>
</evidence>
<dbReference type="InterPro" id="IPR001878">
    <property type="entry name" value="Znf_CCHC"/>
</dbReference>
<sequence length="747" mass="85623">METELWNLTVKGNDLTAYTQIFQELTMLCTKMVLKEEDLVKKFIGGLSNNIQGNVIAAEPTRLQDAIRITNNLMDLKLKGYVAKSMENNRRLDFNQKDNRVQQLPYKRQDVSGPNVARAYTASNNERRGYDGPWPYCNKCKLHHEGLRTMKCEKCNKVGHMTRDCINAVAATTTQRASINRGNKTRNKTNEARWKAYVLGGGEANLDSSVVTGTFLLNNRYASMLFDLGADRSFMSSTFSALLDVIPSTLDVSYAVELADRRIAKTNIVLRGLGSFDVIIGMDWLANHHAMIVCDEKIIWIPCGDEVPIVHGDRSGERKKSKLRIISVQEEDIPKTTFRTSYGHYEFQVMPFGLTNTSAAEAAFQLLKQKLCSVLILALSEGSENFMVYYGASHKGLGTVLKQREKVIAYASHQLKIHEKSYTTHDLELGVVVFALKMWRLYLYGKKCAVFTDHKSLQHILDQKELNIRQRRWFELLSDYDCKIRYHPGKANVVANALTERRKEENYINEDLCGMIKKLEPRADETFCLKNRIWIPLFGDLRALIMHESYKSKYSIHPRSEKMYQDLKILKTIWFVGLTCDPDVEVGKHYNYNNSYHTSIKVAPFEALYGRKYRWPICWAEVGDAQLTGPEIVHETTKKIIQIKKCIQVARDRQKGYADRRRKPLEFQVGDKVMLKVSSWKGVICFSKRGKLNPRYIGPFKVLAKVGTVSYRLKLPDQLSLVHSTFYVSNMKKCFSDEPLAIQLDEV</sequence>
<name>A0A6L2NRY9_TANCI</name>
<dbReference type="GO" id="GO:0003676">
    <property type="term" value="F:nucleic acid binding"/>
    <property type="evidence" value="ECO:0007669"/>
    <property type="project" value="InterPro"/>
</dbReference>
<keyword evidence="5" id="KW-0378">Hydrolase</keyword>
<dbReference type="Gene3D" id="2.40.70.10">
    <property type="entry name" value="Acid Proteases"/>
    <property type="match status" value="1"/>
</dbReference>
<evidence type="ECO:0000256" key="4">
    <source>
        <dbReference type="ARBA" id="ARBA00022759"/>
    </source>
</evidence>
<dbReference type="PROSITE" id="PS50158">
    <property type="entry name" value="ZF_CCHC"/>
    <property type="match status" value="1"/>
</dbReference>
<dbReference type="PANTHER" id="PTHR37984:SF5">
    <property type="entry name" value="PROTEIN NYNRIN-LIKE"/>
    <property type="match status" value="1"/>
</dbReference>
<dbReference type="PANTHER" id="PTHR37984">
    <property type="entry name" value="PROTEIN CBG26694"/>
    <property type="match status" value="1"/>
</dbReference>
<evidence type="ECO:0000256" key="5">
    <source>
        <dbReference type="ARBA" id="ARBA00022801"/>
    </source>
</evidence>
<protein>
    <submittedName>
        <fullName evidence="9">Putative reverse transcriptase domain-containing protein</fullName>
    </submittedName>
</protein>
<comment type="caution">
    <text evidence="9">The sequence shown here is derived from an EMBL/GenBank/DDBJ whole genome shotgun (WGS) entry which is preliminary data.</text>
</comment>
<dbReference type="CDD" id="cd09274">
    <property type="entry name" value="RNase_HI_RT_Ty3"/>
    <property type="match status" value="1"/>
</dbReference>
<dbReference type="AlphaFoldDB" id="A0A6L2NRY9"/>
<keyword evidence="7" id="KW-0479">Metal-binding</keyword>
<evidence type="ECO:0000256" key="3">
    <source>
        <dbReference type="ARBA" id="ARBA00022722"/>
    </source>
</evidence>
<evidence type="ECO:0000256" key="7">
    <source>
        <dbReference type="PROSITE-ProRule" id="PRU00047"/>
    </source>
</evidence>